<dbReference type="Gene3D" id="3.40.1190.20">
    <property type="match status" value="1"/>
</dbReference>
<feature type="domain" description="YjeF C-terminal" evidence="19">
    <location>
        <begin position="225"/>
        <end position="503"/>
    </location>
</feature>
<comment type="function">
    <text evidence="14 18">Bifunctional enzyme that catalyzes the epimerization of the S- and R-forms of NAD(P)HX and the dehydration of the S-form of NAD(P)HX at the expense of ADP, which is converted to AMP. This allows the repair of both epimers of NAD(P)HX, a damaged form of NAD(P)H that is a result of enzymatic or heat-dependent hydration.</text>
</comment>
<keyword evidence="8 17" id="KW-0521">NADP</keyword>
<feature type="binding site" evidence="17">
    <location>
        <position position="378"/>
    </location>
    <ligand>
        <name>(6S)-NADPHX</name>
        <dbReference type="ChEBI" id="CHEBI:64076"/>
    </ligand>
</feature>
<dbReference type="eggNOG" id="COG0063">
    <property type="taxonomic scope" value="Bacteria"/>
</dbReference>
<comment type="catalytic activity">
    <reaction evidence="2 18">
        <text>(6R)-NADPHX = (6S)-NADPHX</text>
        <dbReference type="Rhea" id="RHEA:32227"/>
        <dbReference type="ChEBI" id="CHEBI:64076"/>
        <dbReference type="ChEBI" id="CHEBI:64077"/>
        <dbReference type="EC" id="5.1.99.6"/>
    </reaction>
</comment>
<evidence type="ECO:0000256" key="14">
    <source>
        <dbReference type="ARBA" id="ARBA00025153"/>
    </source>
</evidence>
<keyword evidence="7 17" id="KW-0067">ATP-binding</keyword>
<evidence type="ECO:0000256" key="10">
    <source>
        <dbReference type="ARBA" id="ARBA00023027"/>
    </source>
</evidence>
<name>U7D9M4_9BACT</name>
<evidence type="ECO:0000256" key="7">
    <source>
        <dbReference type="ARBA" id="ARBA00022840"/>
    </source>
</evidence>
<dbReference type="Pfam" id="PF01256">
    <property type="entry name" value="Carb_kinase"/>
    <property type="match status" value="1"/>
</dbReference>
<gene>
    <name evidence="17" type="primary">nnrD</name>
    <name evidence="21" type="ORF">CALK_1996</name>
</gene>
<dbReference type="HAMAP" id="MF_01965">
    <property type="entry name" value="NADHX_dehydratase"/>
    <property type="match status" value="1"/>
</dbReference>
<dbReference type="STRING" id="1313304.CALK_1996"/>
<dbReference type="PROSITE" id="PS51385">
    <property type="entry name" value="YJEF_N"/>
    <property type="match status" value="1"/>
</dbReference>
<comment type="subunit">
    <text evidence="17">Homotetramer.</text>
</comment>
<protein>
    <recommendedName>
        <fullName evidence="17">ADP-dependent (S)-NAD(P)H-hydrate dehydratase</fullName>
        <ecNumber evidence="17">4.2.1.136</ecNumber>
    </recommendedName>
    <alternativeName>
        <fullName evidence="17">ADP-dependent NAD(P)HX dehydratase</fullName>
    </alternativeName>
</protein>
<comment type="cofactor">
    <cofactor evidence="18">
        <name>K(+)</name>
        <dbReference type="ChEBI" id="CHEBI:29103"/>
    </cofactor>
    <text evidence="18">Binds 1 potassium ion per subunit.</text>
</comment>
<dbReference type="InterPro" id="IPR029056">
    <property type="entry name" value="Ribokinase-like"/>
</dbReference>
<accession>U7D9M4</accession>
<feature type="binding site" evidence="17">
    <location>
        <position position="260"/>
    </location>
    <ligand>
        <name>(6S)-NADPHX</name>
        <dbReference type="ChEBI" id="CHEBI:64076"/>
    </ligand>
</feature>
<keyword evidence="6 17" id="KW-0547">Nucleotide-binding</keyword>
<dbReference type="InterPro" id="IPR000631">
    <property type="entry name" value="CARKD"/>
</dbReference>
<dbReference type="Pfam" id="PF03853">
    <property type="entry name" value="YjeF_N"/>
    <property type="match status" value="1"/>
</dbReference>
<comment type="catalytic activity">
    <reaction evidence="1 18">
        <text>(6R)-NADHX = (6S)-NADHX</text>
        <dbReference type="Rhea" id="RHEA:32215"/>
        <dbReference type="ChEBI" id="CHEBI:64074"/>
        <dbReference type="ChEBI" id="CHEBI:64075"/>
        <dbReference type="EC" id="5.1.99.6"/>
    </reaction>
</comment>
<dbReference type="AlphaFoldDB" id="U7D9M4"/>
<dbReference type="PROSITE" id="PS51383">
    <property type="entry name" value="YJEF_C_3"/>
    <property type="match status" value="1"/>
</dbReference>
<organism evidence="21 22">
    <name type="scientific">Chitinivibrio alkaliphilus ACht1</name>
    <dbReference type="NCBI Taxonomy" id="1313304"/>
    <lineage>
        <taxon>Bacteria</taxon>
        <taxon>Pseudomonadati</taxon>
        <taxon>Fibrobacterota</taxon>
        <taxon>Chitinivibrionia</taxon>
        <taxon>Chitinivibrionales</taxon>
        <taxon>Chitinivibrionaceae</taxon>
        <taxon>Chitinivibrio</taxon>
    </lineage>
</organism>
<keyword evidence="9 18" id="KW-0630">Potassium</keyword>
<keyword evidence="5 18" id="KW-0479">Metal-binding</keyword>
<evidence type="ECO:0000256" key="17">
    <source>
        <dbReference type="HAMAP-Rule" id="MF_01965"/>
    </source>
</evidence>
<proteinExistence type="inferred from homology"/>
<evidence type="ECO:0000256" key="9">
    <source>
        <dbReference type="ARBA" id="ARBA00022958"/>
    </source>
</evidence>
<comment type="similarity">
    <text evidence="17">Belongs to the NnrD/CARKD family.</text>
</comment>
<evidence type="ECO:0000256" key="4">
    <source>
        <dbReference type="ARBA" id="ARBA00009524"/>
    </source>
</evidence>
<comment type="similarity">
    <text evidence="4 18">In the C-terminal section; belongs to the NnrD/CARKD family.</text>
</comment>
<dbReference type="OrthoDB" id="9806925at2"/>
<reference evidence="21 22" key="1">
    <citation type="journal article" date="2013" name="Environ. Microbiol.">
        <title>Genome analysis of Chitinivibrio alkaliphilus gen. nov., sp. nov., a novel extremely haloalkaliphilic anaerobic chitinolytic bacterium from the candidate phylum Termite Group 3.</title>
        <authorList>
            <person name="Sorokin D.Y."/>
            <person name="Gumerov V.M."/>
            <person name="Rakitin A.L."/>
            <person name="Beletsky A.V."/>
            <person name="Damste J.S."/>
            <person name="Muyzer G."/>
            <person name="Mardanov A.V."/>
            <person name="Ravin N.V."/>
        </authorList>
    </citation>
    <scope>NUCLEOTIDE SEQUENCE [LARGE SCALE GENOMIC DNA]</scope>
    <source>
        <strain evidence="21 22">ACht1</strain>
    </source>
</reference>
<dbReference type="SUPFAM" id="SSF53613">
    <property type="entry name" value="Ribokinase-like"/>
    <property type="match status" value="1"/>
</dbReference>
<dbReference type="GO" id="GO:0052855">
    <property type="term" value="F:ADP-dependent NAD(P)H-hydrate dehydratase activity"/>
    <property type="evidence" value="ECO:0007669"/>
    <property type="project" value="UniProtKB-UniRule"/>
</dbReference>
<evidence type="ECO:0000256" key="5">
    <source>
        <dbReference type="ARBA" id="ARBA00022723"/>
    </source>
</evidence>
<keyword evidence="21" id="KW-0418">Kinase</keyword>
<keyword evidence="12 17" id="KW-0456">Lyase</keyword>
<dbReference type="RefSeq" id="WP_022637414.1">
    <property type="nucleotide sequence ID" value="NZ_ASJR01000019.1"/>
</dbReference>
<evidence type="ECO:0000313" key="22">
    <source>
        <dbReference type="Proteomes" id="UP000017148"/>
    </source>
</evidence>
<comment type="cofactor">
    <cofactor evidence="17">
        <name>Mg(2+)</name>
        <dbReference type="ChEBI" id="CHEBI:18420"/>
    </cofactor>
</comment>
<dbReference type="GO" id="GO:0052856">
    <property type="term" value="F:NAD(P)HX epimerase activity"/>
    <property type="evidence" value="ECO:0007669"/>
    <property type="project" value="UniProtKB-EC"/>
</dbReference>
<keyword evidence="10 17" id="KW-0520">NAD</keyword>
<dbReference type="InterPro" id="IPR030677">
    <property type="entry name" value="Nnr"/>
</dbReference>
<dbReference type="SUPFAM" id="SSF64153">
    <property type="entry name" value="YjeF N-terminal domain-like"/>
    <property type="match status" value="1"/>
</dbReference>
<keyword evidence="22" id="KW-1185">Reference proteome</keyword>
<keyword evidence="21" id="KW-0808">Transferase</keyword>
<evidence type="ECO:0000256" key="12">
    <source>
        <dbReference type="ARBA" id="ARBA00023239"/>
    </source>
</evidence>
<comment type="caution">
    <text evidence="21">The sequence shown here is derived from an EMBL/GenBank/DDBJ whole genome shotgun (WGS) entry which is preliminary data.</text>
</comment>
<dbReference type="GO" id="GO:0046496">
    <property type="term" value="P:nicotinamide nucleotide metabolic process"/>
    <property type="evidence" value="ECO:0007669"/>
    <property type="project" value="UniProtKB-UniRule"/>
</dbReference>
<evidence type="ECO:0000256" key="13">
    <source>
        <dbReference type="ARBA" id="ARBA00023268"/>
    </source>
</evidence>
<dbReference type="Proteomes" id="UP000017148">
    <property type="component" value="Unassembled WGS sequence"/>
</dbReference>
<dbReference type="InterPro" id="IPR017953">
    <property type="entry name" value="Carbohydrate_kinase_pred_CS"/>
</dbReference>
<evidence type="ECO:0000256" key="6">
    <source>
        <dbReference type="ARBA" id="ARBA00022741"/>
    </source>
</evidence>
<dbReference type="GO" id="GO:0110051">
    <property type="term" value="P:metabolite repair"/>
    <property type="evidence" value="ECO:0007669"/>
    <property type="project" value="TreeGrafter"/>
</dbReference>
<dbReference type="eggNOG" id="COG0062">
    <property type="taxonomic scope" value="Bacteria"/>
</dbReference>
<dbReference type="InterPro" id="IPR004443">
    <property type="entry name" value="YjeF_N_dom"/>
</dbReference>
<dbReference type="InterPro" id="IPR036652">
    <property type="entry name" value="YjeF_N_dom_sf"/>
</dbReference>
<dbReference type="NCBIfam" id="TIGR00196">
    <property type="entry name" value="yjeF_cterm"/>
    <property type="match status" value="1"/>
</dbReference>
<feature type="domain" description="YjeF N-terminal" evidence="20">
    <location>
        <begin position="10"/>
        <end position="215"/>
    </location>
</feature>
<evidence type="ECO:0000256" key="11">
    <source>
        <dbReference type="ARBA" id="ARBA00023235"/>
    </source>
</evidence>
<evidence type="ECO:0000256" key="1">
    <source>
        <dbReference type="ARBA" id="ARBA00000013"/>
    </source>
</evidence>
<comment type="similarity">
    <text evidence="3 18">In the N-terminal section; belongs to the NnrE/AIBP family.</text>
</comment>
<dbReference type="PATRIC" id="fig|1313304.3.peg.1902"/>
<evidence type="ECO:0000259" key="19">
    <source>
        <dbReference type="PROSITE" id="PS51383"/>
    </source>
</evidence>
<dbReference type="EC" id="4.2.1.136" evidence="17"/>
<evidence type="ECO:0000256" key="15">
    <source>
        <dbReference type="ARBA" id="ARBA00048238"/>
    </source>
</evidence>
<dbReference type="PIRSF" id="PIRSF017184">
    <property type="entry name" value="Nnr"/>
    <property type="match status" value="1"/>
</dbReference>
<feature type="binding site" evidence="17">
    <location>
        <position position="328"/>
    </location>
    <ligand>
        <name>(6S)-NADPHX</name>
        <dbReference type="ChEBI" id="CHEBI:64076"/>
    </ligand>
</feature>
<feature type="binding site" evidence="17">
    <location>
        <begin position="414"/>
        <end position="418"/>
    </location>
    <ligand>
        <name>AMP</name>
        <dbReference type="ChEBI" id="CHEBI:456215"/>
    </ligand>
</feature>
<comment type="catalytic activity">
    <reaction evidence="16 17 18">
        <text>(6S)-NADPHX + ADP = AMP + phosphate + NADPH + H(+)</text>
        <dbReference type="Rhea" id="RHEA:32235"/>
        <dbReference type="ChEBI" id="CHEBI:15378"/>
        <dbReference type="ChEBI" id="CHEBI:43474"/>
        <dbReference type="ChEBI" id="CHEBI:57783"/>
        <dbReference type="ChEBI" id="CHEBI:64076"/>
        <dbReference type="ChEBI" id="CHEBI:456215"/>
        <dbReference type="ChEBI" id="CHEBI:456216"/>
        <dbReference type="EC" id="4.2.1.136"/>
    </reaction>
</comment>
<comment type="catalytic activity">
    <reaction evidence="15 17 18">
        <text>(6S)-NADHX + ADP = AMP + phosphate + NADH + H(+)</text>
        <dbReference type="Rhea" id="RHEA:32223"/>
        <dbReference type="ChEBI" id="CHEBI:15378"/>
        <dbReference type="ChEBI" id="CHEBI:43474"/>
        <dbReference type="ChEBI" id="CHEBI:57945"/>
        <dbReference type="ChEBI" id="CHEBI:64074"/>
        <dbReference type="ChEBI" id="CHEBI:456215"/>
        <dbReference type="ChEBI" id="CHEBI:456216"/>
        <dbReference type="EC" id="4.2.1.136"/>
    </reaction>
</comment>
<dbReference type="PANTHER" id="PTHR12592">
    <property type="entry name" value="ATP-DEPENDENT (S)-NAD(P)H-HYDRATE DEHYDRATASE FAMILY MEMBER"/>
    <property type="match status" value="1"/>
</dbReference>
<dbReference type="PROSITE" id="PS01050">
    <property type="entry name" value="YJEF_C_2"/>
    <property type="match status" value="1"/>
</dbReference>
<evidence type="ECO:0000256" key="18">
    <source>
        <dbReference type="PIRNR" id="PIRNR017184"/>
    </source>
</evidence>
<dbReference type="PANTHER" id="PTHR12592:SF0">
    <property type="entry name" value="ATP-DEPENDENT (S)-NAD(P)H-HYDRATE DEHYDRATASE"/>
    <property type="match status" value="1"/>
</dbReference>
<comment type="function">
    <text evidence="17">Catalyzes the dehydration of the S-form of NAD(P)HX at the expense of ADP, which is converted to AMP. Together with NAD(P)HX epimerase, which catalyzes the epimerization of the S- and R-forms, the enzyme allows the repair of both epimers of NAD(P)HX, a damaged form of NAD(P)H that is a result of enzymatic or heat-dependent hydration.</text>
</comment>
<feature type="binding site" evidence="17">
    <location>
        <position position="444"/>
    </location>
    <ligand>
        <name>(6S)-NADPHX</name>
        <dbReference type="ChEBI" id="CHEBI:64076"/>
    </ligand>
</feature>
<dbReference type="CDD" id="cd01171">
    <property type="entry name" value="YXKO-related"/>
    <property type="match status" value="1"/>
</dbReference>
<evidence type="ECO:0000256" key="16">
    <source>
        <dbReference type="ARBA" id="ARBA00049209"/>
    </source>
</evidence>
<evidence type="ECO:0000313" key="21">
    <source>
        <dbReference type="EMBL" id="ERP31115.1"/>
    </source>
</evidence>
<evidence type="ECO:0000259" key="20">
    <source>
        <dbReference type="PROSITE" id="PS51385"/>
    </source>
</evidence>
<sequence length="515" mass="55121">MTFIVTPSQMRAIDQDTIQNDVDRGFYYMGCAAKALFEEVHHLCGIHGWRHITIFCGTGNNGGDGVYLAWLLRRAGYAVLPLCLGTVRTAEGAAAVRLYEKTYGKIDILSHTEDLSQLPPTDVYIEALLGTGAVGPVRGRVAPCVAHMNRSNRPVIAVDSPAGVDAATAEVYPGALQASWTLSLGFPRVGHYFTDTSVLGRCICRVLPYPKEIVQRHGDSVYLLDENRVTAAIPRRQDRGSKYDHGVLFSFTGSPGMTGAAVLSARAAFRSGCGMVYAALPEDSFSAMTFGCMETVCIPRVLPVTTWKNEEPLATALRRSTARLVGCGLSRDPRIAEEIRTFCSLYPTQLVLDADGLTAFAGHDELLRQLDTPILTPHAGEWQRLFGPLPPYGTEWISRVSHVAQSYGCVLVLKGMPTLIGAPTGEVFLSTYGNSALATAGTGDVLAGCIAAFRAQGCNSLNAALAGVALHGRGAELFADEQGEHALRASDLPSYIGRAIHHTLSGTSDPASPLP</sequence>
<feature type="binding site" evidence="17">
    <location>
        <position position="443"/>
    </location>
    <ligand>
        <name>AMP</name>
        <dbReference type="ChEBI" id="CHEBI:456215"/>
    </ligand>
</feature>
<evidence type="ECO:0000256" key="8">
    <source>
        <dbReference type="ARBA" id="ARBA00022857"/>
    </source>
</evidence>
<dbReference type="GO" id="GO:0016301">
    <property type="term" value="F:kinase activity"/>
    <property type="evidence" value="ECO:0007669"/>
    <property type="project" value="UniProtKB-KW"/>
</dbReference>
<dbReference type="Gene3D" id="3.40.50.10260">
    <property type="entry name" value="YjeF N-terminal domain"/>
    <property type="match status" value="1"/>
</dbReference>
<dbReference type="GO" id="GO:0046872">
    <property type="term" value="F:metal ion binding"/>
    <property type="evidence" value="ECO:0007669"/>
    <property type="project" value="UniProtKB-UniRule"/>
</dbReference>
<dbReference type="GO" id="GO:0005524">
    <property type="term" value="F:ATP binding"/>
    <property type="evidence" value="ECO:0007669"/>
    <property type="project" value="UniProtKB-UniRule"/>
</dbReference>
<dbReference type="EMBL" id="ASJR01000019">
    <property type="protein sequence ID" value="ERP31115.1"/>
    <property type="molecule type" value="Genomic_DNA"/>
</dbReference>
<evidence type="ECO:0000256" key="2">
    <source>
        <dbReference type="ARBA" id="ARBA00000909"/>
    </source>
</evidence>
<keyword evidence="11 18" id="KW-0413">Isomerase</keyword>
<keyword evidence="13" id="KW-0511">Multifunctional enzyme</keyword>
<evidence type="ECO:0000256" key="3">
    <source>
        <dbReference type="ARBA" id="ARBA00006001"/>
    </source>
</evidence>